<dbReference type="RefSeq" id="WP_110680264.1">
    <property type="nucleotide sequence ID" value="NZ_FOTQ01000007.1"/>
</dbReference>
<sequence length="124" mass="13592">MMHFPDSQTNNGHFPSSHMDKFAKLRVQFLSGLPAREAELEDLTAILLTRGDCPKTLDLLHTAIHKLAGICATYGLTDAGNQAAQAEAVIVSRRSTRLCEEALYDILLATDLVAEELRRAVGED</sequence>
<organism evidence="1 2">
    <name type="scientific">Shimia aestuarii</name>
    <dbReference type="NCBI Taxonomy" id="254406"/>
    <lineage>
        <taxon>Bacteria</taxon>
        <taxon>Pseudomonadati</taxon>
        <taxon>Pseudomonadota</taxon>
        <taxon>Alphaproteobacteria</taxon>
        <taxon>Rhodobacterales</taxon>
        <taxon>Roseobacteraceae</taxon>
    </lineage>
</organism>
<dbReference type="Proteomes" id="UP000199144">
    <property type="component" value="Unassembled WGS sequence"/>
</dbReference>
<dbReference type="Gene3D" id="1.20.120.160">
    <property type="entry name" value="HPT domain"/>
    <property type="match status" value="1"/>
</dbReference>
<protein>
    <submittedName>
        <fullName evidence="1">Hpt domain-containing protein</fullName>
    </submittedName>
</protein>
<dbReference type="OrthoDB" id="7860224at2"/>
<dbReference type="SUPFAM" id="SSF47226">
    <property type="entry name" value="Histidine-containing phosphotransfer domain, HPT domain"/>
    <property type="match status" value="1"/>
</dbReference>
<dbReference type="AlphaFoldDB" id="A0A1I4R1I6"/>
<keyword evidence="2" id="KW-1185">Reference proteome</keyword>
<gene>
    <name evidence="1" type="ORF">SAMN04488042_107215</name>
</gene>
<dbReference type="EMBL" id="FOTQ01000007">
    <property type="protein sequence ID" value="SFM45965.1"/>
    <property type="molecule type" value="Genomic_DNA"/>
</dbReference>
<evidence type="ECO:0000313" key="2">
    <source>
        <dbReference type="Proteomes" id="UP000199144"/>
    </source>
</evidence>
<dbReference type="STRING" id="254406.SAMN04488042_107215"/>
<proteinExistence type="predicted"/>
<accession>A0A1I4R1I6</accession>
<name>A0A1I4R1I6_9RHOB</name>
<reference evidence="1 2" key="1">
    <citation type="submission" date="2016-10" db="EMBL/GenBank/DDBJ databases">
        <authorList>
            <person name="de Groot N.N."/>
        </authorList>
    </citation>
    <scope>NUCLEOTIDE SEQUENCE [LARGE SCALE GENOMIC DNA]</scope>
    <source>
        <strain evidence="1 2">DSM 15283</strain>
    </source>
</reference>
<dbReference type="GO" id="GO:0000160">
    <property type="term" value="P:phosphorelay signal transduction system"/>
    <property type="evidence" value="ECO:0007669"/>
    <property type="project" value="InterPro"/>
</dbReference>
<dbReference type="InterPro" id="IPR036641">
    <property type="entry name" value="HPT_dom_sf"/>
</dbReference>
<evidence type="ECO:0000313" key="1">
    <source>
        <dbReference type="EMBL" id="SFM45965.1"/>
    </source>
</evidence>